<feature type="compositionally biased region" description="Polar residues" evidence="6">
    <location>
        <begin position="37"/>
        <end position="49"/>
    </location>
</feature>
<dbReference type="AlphaFoldDB" id="A0A9P4M0A3"/>
<dbReference type="GO" id="GO:0046557">
    <property type="term" value="F:glucan endo-1,6-beta-glucosidase activity"/>
    <property type="evidence" value="ECO:0007669"/>
    <property type="project" value="TreeGrafter"/>
</dbReference>
<comment type="caution">
    <text evidence="8">The sequence shown here is derived from an EMBL/GenBank/DDBJ whole genome shotgun (WGS) entry which is preliminary data.</text>
</comment>
<dbReference type="GO" id="GO:0005576">
    <property type="term" value="C:extracellular region"/>
    <property type="evidence" value="ECO:0007669"/>
    <property type="project" value="TreeGrafter"/>
</dbReference>
<feature type="region of interest" description="Disordered" evidence="6">
    <location>
        <begin position="14"/>
        <end position="52"/>
    </location>
</feature>
<dbReference type="GO" id="GO:0005737">
    <property type="term" value="C:cytoplasm"/>
    <property type="evidence" value="ECO:0007669"/>
    <property type="project" value="UniProtKB-ARBA"/>
</dbReference>
<dbReference type="GO" id="GO:0009251">
    <property type="term" value="P:glucan catabolic process"/>
    <property type="evidence" value="ECO:0007669"/>
    <property type="project" value="TreeGrafter"/>
</dbReference>
<evidence type="ECO:0000256" key="2">
    <source>
        <dbReference type="ARBA" id="ARBA00022801"/>
    </source>
</evidence>
<organism evidence="8 9">
    <name type="scientific">Saccharata proteae CBS 121410</name>
    <dbReference type="NCBI Taxonomy" id="1314787"/>
    <lineage>
        <taxon>Eukaryota</taxon>
        <taxon>Fungi</taxon>
        <taxon>Dikarya</taxon>
        <taxon>Ascomycota</taxon>
        <taxon>Pezizomycotina</taxon>
        <taxon>Dothideomycetes</taxon>
        <taxon>Dothideomycetes incertae sedis</taxon>
        <taxon>Botryosphaeriales</taxon>
        <taxon>Saccharataceae</taxon>
        <taxon>Saccharata</taxon>
    </lineage>
</organism>
<gene>
    <name evidence="8" type="ORF">K490DRAFT_32838</name>
</gene>
<dbReference type="InterPro" id="IPR050386">
    <property type="entry name" value="Glycosyl_hydrolase_5"/>
</dbReference>
<dbReference type="Gene3D" id="3.20.20.80">
    <property type="entry name" value="Glycosidases"/>
    <property type="match status" value="1"/>
</dbReference>
<dbReference type="SUPFAM" id="SSF51445">
    <property type="entry name" value="(Trans)glycosidases"/>
    <property type="match status" value="1"/>
</dbReference>
<accession>A0A9P4M0A3</accession>
<comment type="similarity">
    <text evidence="1 5">Belongs to the glycosyl hydrolase 5 (cellulase A) family.</text>
</comment>
<reference evidence="8" key="1">
    <citation type="journal article" date="2020" name="Stud. Mycol.">
        <title>101 Dothideomycetes genomes: a test case for predicting lifestyles and emergence of pathogens.</title>
        <authorList>
            <person name="Haridas S."/>
            <person name="Albert R."/>
            <person name="Binder M."/>
            <person name="Bloem J."/>
            <person name="Labutti K."/>
            <person name="Salamov A."/>
            <person name="Andreopoulos B."/>
            <person name="Baker S."/>
            <person name="Barry K."/>
            <person name="Bills G."/>
            <person name="Bluhm B."/>
            <person name="Cannon C."/>
            <person name="Castanera R."/>
            <person name="Culley D."/>
            <person name="Daum C."/>
            <person name="Ezra D."/>
            <person name="Gonzalez J."/>
            <person name="Henrissat B."/>
            <person name="Kuo A."/>
            <person name="Liang C."/>
            <person name="Lipzen A."/>
            <person name="Lutzoni F."/>
            <person name="Magnuson J."/>
            <person name="Mondo S."/>
            <person name="Nolan M."/>
            <person name="Ohm R."/>
            <person name="Pangilinan J."/>
            <person name="Park H.-J."/>
            <person name="Ramirez L."/>
            <person name="Alfaro M."/>
            <person name="Sun H."/>
            <person name="Tritt A."/>
            <person name="Yoshinaga Y."/>
            <person name="Zwiers L.-H."/>
            <person name="Turgeon B."/>
            <person name="Goodwin S."/>
            <person name="Spatafora J."/>
            <person name="Crous P."/>
            <person name="Grigoriev I."/>
        </authorList>
    </citation>
    <scope>NUCLEOTIDE SEQUENCE</scope>
    <source>
        <strain evidence="8">CBS 121410</strain>
    </source>
</reference>
<dbReference type="EMBL" id="ML978711">
    <property type="protein sequence ID" value="KAF2092248.1"/>
    <property type="molecule type" value="Genomic_DNA"/>
</dbReference>
<keyword evidence="4" id="KW-0961">Cell wall biogenesis/degradation</keyword>
<dbReference type="Pfam" id="PF00150">
    <property type="entry name" value="Cellulase"/>
    <property type="match status" value="1"/>
</dbReference>
<dbReference type="InterPro" id="IPR017853">
    <property type="entry name" value="GH"/>
</dbReference>
<evidence type="ECO:0000313" key="8">
    <source>
        <dbReference type="EMBL" id="KAF2092248.1"/>
    </source>
</evidence>
<dbReference type="Proteomes" id="UP000799776">
    <property type="component" value="Unassembled WGS sequence"/>
</dbReference>
<dbReference type="PANTHER" id="PTHR31297">
    <property type="entry name" value="GLUCAN ENDO-1,6-BETA-GLUCOSIDASE B"/>
    <property type="match status" value="1"/>
</dbReference>
<dbReference type="OrthoDB" id="1887033at2759"/>
<name>A0A9P4M0A3_9PEZI</name>
<evidence type="ECO:0000256" key="4">
    <source>
        <dbReference type="ARBA" id="ARBA00023316"/>
    </source>
</evidence>
<evidence type="ECO:0000256" key="1">
    <source>
        <dbReference type="ARBA" id="ARBA00005641"/>
    </source>
</evidence>
<feature type="domain" description="Glycoside hydrolase family 5" evidence="7">
    <location>
        <begin position="115"/>
        <end position="376"/>
    </location>
</feature>
<evidence type="ECO:0000256" key="5">
    <source>
        <dbReference type="RuleBase" id="RU361153"/>
    </source>
</evidence>
<evidence type="ECO:0000259" key="7">
    <source>
        <dbReference type="Pfam" id="PF00150"/>
    </source>
</evidence>
<keyword evidence="2 5" id="KW-0378">Hydrolase</keyword>
<dbReference type="PANTHER" id="PTHR31297:SF43">
    <property type="entry name" value="GLUCAN 1,3-BETA-GLUCOSIDASE 3"/>
    <property type="match status" value="1"/>
</dbReference>
<keyword evidence="3 5" id="KW-0326">Glycosidase</keyword>
<dbReference type="GO" id="GO:0071555">
    <property type="term" value="P:cell wall organization"/>
    <property type="evidence" value="ECO:0007669"/>
    <property type="project" value="UniProtKB-KW"/>
</dbReference>
<dbReference type="FunFam" id="3.20.20.80:FF:000100">
    <property type="entry name" value="Glycoside hydrolase superfamily"/>
    <property type="match status" value="1"/>
</dbReference>
<sequence>MDKYINKAKAKLQSLKLDNDDSSSPSKAPPIPPNKPTHLQQQQSLGNPQSIPPPTAIDVLRYRYHHGCNLGAVYVLEKWLFPSMYPKNCPGNKSSELECVKASVKEIGLEQTREKWEKHWANALTDSDLDWLVDVGHCTTIRLPIGYFTLGPQFCAHTPFSSCADVYVNAWSSVKQLTSRCRARGIGILLDLHGLPGGANGNEHSGTNSGAAEHWKSSSHRKHSLRVLEHMAREVHDDFAEFGAGIAGIQACNEAEWEAKGLYDWYDDVLATIGNVDPSIPVYISDAWNLGKCLDYVAKKNAITTLPTNPVVADTHLYWTFGDADKKKSPQQIIKEVGYKLGELDAKEGDVAKKGAVAAVIGEYSCVLSEDTWNKRGSESREDLERQFGQAQSAKYQHRAFGSFYWTLKMDWMPGGGWGFVSQTQKASIPPPAHLTISPPDTSTRLSTALSQRDSRCQAAFNAHCQYWDHNSAPDTPFDHQLYEQGWKTGFDDAAAFFGMRAKWGWGRGGGDKIGSLELWVLKRVRDGGVGGACVWEFEQGVRRGVGEFCEAAGGL</sequence>
<proteinExistence type="inferred from homology"/>
<evidence type="ECO:0000313" key="9">
    <source>
        <dbReference type="Proteomes" id="UP000799776"/>
    </source>
</evidence>
<dbReference type="GO" id="GO:0009986">
    <property type="term" value="C:cell surface"/>
    <property type="evidence" value="ECO:0007669"/>
    <property type="project" value="TreeGrafter"/>
</dbReference>
<evidence type="ECO:0000256" key="3">
    <source>
        <dbReference type="ARBA" id="ARBA00023295"/>
    </source>
</evidence>
<dbReference type="InterPro" id="IPR001547">
    <property type="entry name" value="Glyco_hydro_5"/>
</dbReference>
<protein>
    <submittedName>
        <fullName evidence="8">Glycoside hydrolase family 5 protein</fullName>
    </submittedName>
</protein>
<evidence type="ECO:0000256" key="6">
    <source>
        <dbReference type="SAM" id="MobiDB-lite"/>
    </source>
</evidence>
<keyword evidence="9" id="KW-1185">Reference proteome</keyword>